<sequence length="284" mass="31603">MKEFILVIIIFSLPITAQVMLAALDAESVILLDQNSGEILYRQNEHKRLYPASTTKVMTALLVIENGDLDEVITVGEEINLIAEDSSKAGLVIGQKISVNDLMESLMLVSGNDSANTLAVYTARKINNEPNLDIEASLGKFQETMNQRAKELGAMDSHFTNPHGYHDSEHYSTAYDLGIITREAMKNRSFKELVQKPENGDWKNRNLLLNKNDAHYYPFATGVKTGYTSAAGQCLISSASKNDIDLIAVVLNSSKEGRWVVSKQLLEYGFKLLEESKEIQRKVS</sequence>
<dbReference type="Pfam" id="PF00768">
    <property type="entry name" value="Peptidase_S11"/>
    <property type="match status" value="1"/>
</dbReference>
<dbReference type="InterPro" id="IPR018044">
    <property type="entry name" value="Peptidase_S11"/>
</dbReference>
<evidence type="ECO:0000256" key="9">
    <source>
        <dbReference type="RuleBase" id="RU004016"/>
    </source>
</evidence>
<dbReference type="Proteomes" id="UP000095743">
    <property type="component" value="Chromosome"/>
</dbReference>
<evidence type="ECO:0000256" key="2">
    <source>
        <dbReference type="ARBA" id="ARBA00022729"/>
    </source>
</evidence>
<dbReference type="GO" id="GO:0009252">
    <property type="term" value="P:peptidoglycan biosynthetic process"/>
    <property type="evidence" value="ECO:0007669"/>
    <property type="project" value="UniProtKB-KW"/>
</dbReference>
<organism evidence="11 12">
    <name type="scientific">Geosporobacter ferrireducens</name>
    <dbReference type="NCBI Taxonomy" id="1424294"/>
    <lineage>
        <taxon>Bacteria</taxon>
        <taxon>Bacillati</taxon>
        <taxon>Bacillota</taxon>
        <taxon>Clostridia</taxon>
        <taxon>Peptostreptococcales</taxon>
        <taxon>Thermotaleaceae</taxon>
        <taxon>Geosporobacter</taxon>
    </lineage>
</organism>
<gene>
    <name evidence="11" type="ORF">Gferi_02870</name>
</gene>
<dbReference type="EMBL" id="CP017269">
    <property type="protein sequence ID" value="AOT68631.1"/>
    <property type="molecule type" value="Genomic_DNA"/>
</dbReference>
<keyword evidence="5" id="KW-0573">Peptidoglycan synthesis</keyword>
<keyword evidence="3" id="KW-0378">Hydrolase</keyword>
<evidence type="ECO:0000313" key="12">
    <source>
        <dbReference type="Proteomes" id="UP000095743"/>
    </source>
</evidence>
<dbReference type="GO" id="GO:0006508">
    <property type="term" value="P:proteolysis"/>
    <property type="evidence" value="ECO:0007669"/>
    <property type="project" value="InterPro"/>
</dbReference>
<name>A0A1D8GCJ7_9FIRM</name>
<evidence type="ECO:0000256" key="7">
    <source>
        <dbReference type="PIRSR" id="PIRSR618044-1"/>
    </source>
</evidence>
<dbReference type="SUPFAM" id="SSF56601">
    <property type="entry name" value="beta-lactamase/transpeptidase-like"/>
    <property type="match status" value="1"/>
</dbReference>
<evidence type="ECO:0000256" key="6">
    <source>
        <dbReference type="ARBA" id="ARBA00023316"/>
    </source>
</evidence>
<dbReference type="PANTHER" id="PTHR21581">
    <property type="entry name" value="D-ALANYL-D-ALANINE CARBOXYPEPTIDASE"/>
    <property type="match status" value="1"/>
</dbReference>
<evidence type="ECO:0000256" key="1">
    <source>
        <dbReference type="ARBA" id="ARBA00007164"/>
    </source>
</evidence>
<proteinExistence type="inferred from homology"/>
<dbReference type="STRING" id="1424294.Gferi_02870"/>
<dbReference type="Gene3D" id="3.40.710.10">
    <property type="entry name" value="DD-peptidase/beta-lactamase superfamily"/>
    <property type="match status" value="1"/>
</dbReference>
<reference evidence="11 12" key="1">
    <citation type="submission" date="2016-09" db="EMBL/GenBank/DDBJ databases">
        <title>Genomic analysis reveals versatility of anaerobic energy metabolism of Geosporobacter ferrireducens IRF9 of phylum Firmicutes.</title>
        <authorList>
            <person name="Kim S.-J."/>
        </authorList>
    </citation>
    <scope>NUCLEOTIDE SEQUENCE [LARGE SCALE GENOMIC DNA]</scope>
    <source>
        <strain evidence="11 12">IRF9</strain>
    </source>
</reference>
<dbReference type="AlphaFoldDB" id="A0A1D8GCJ7"/>
<keyword evidence="2" id="KW-0732">Signal</keyword>
<keyword evidence="6" id="KW-0961">Cell wall biogenesis/degradation</keyword>
<evidence type="ECO:0000256" key="4">
    <source>
        <dbReference type="ARBA" id="ARBA00022960"/>
    </source>
</evidence>
<comment type="similarity">
    <text evidence="1 9">Belongs to the peptidase S11 family.</text>
</comment>
<dbReference type="KEGG" id="gfe:Gferi_02870"/>
<dbReference type="RefSeq" id="WP_069974207.1">
    <property type="nucleotide sequence ID" value="NZ_CP017269.1"/>
</dbReference>
<feature type="active site" evidence="7">
    <location>
        <position position="110"/>
    </location>
</feature>
<dbReference type="InterPro" id="IPR001967">
    <property type="entry name" value="Peptidase_S11_N"/>
</dbReference>
<feature type="active site" description="Proton acceptor" evidence="7">
    <location>
        <position position="56"/>
    </location>
</feature>
<dbReference type="InterPro" id="IPR012338">
    <property type="entry name" value="Beta-lactam/transpept-like"/>
</dbReference>
<accession>A0A1D8GCJ7</accession>
<feature type="domain" description="Peptidase S11 D-alanyl-D-alanine carboxypeptidase A N-terminal" evidence="10">
    <location>
        <begin position="22"/>
        <end position="254"/>
    </location>
</feature>
<dbReference type="GO" id="GO:0009002">
    <property type="term" value="F:serine-type D-Ala-D-Ala carboxypeptidase activity"/>
    <property type="evidence" value="ECO:0007669"/>
    <property type="project" value="InterPro"/>
</dbReference>
<keyword evidence="12" id="KW-1185">Reference proteome</keyword>
<evidence type="ECO:0000256" key="3">
    <source>
        <dbReference type="ARBA" id="ARBA00022801"/>
    </source>
</evidence>
<evidence type="ECO:0000259" key="10">
    <source>
        <dbReference type="Pfam" id="PF00768"/>
    </source>
</evidence>
<dbReference type="GO" id="GO:0008360">
    <property type="term" value="P:regulation of cell shape"/>
    <property type="evidence" value="ECO:0007669"/>
    <property type="project" value="UniProtKB-KW"/>
</dbReference>
<feature type="binding site" evidence="8">
    <location>
        <position position="224"/>
    </location>
    <ligand>
        <name>substrate</name>
    </ligand>
</feature>
<protein>
    <recommendedName>
        <fullName evidence="10">Peptidase S11 D-alanyl-D-alanine carboxypeptidase A N-terminal domain-containing protein</fullName>
    </recommendedName>
</protein>
<evidence type="ECO:0000256" key="5">
    <source>
        <dbReference type="ARBA" id="ARBA00022984"/>
    </source>
</evidence>
<dbReference type="PRINTS" id="PR00725">
    <property type="entry name" value="DADACBPTASE1"/>
</dbReference>
<evidence type="ECO:0000313" key="11">
    <source>
        <dbReference type="EMBL" id="AOT68631.1"/>
    </source>
</evidence>
<dbReference type="PANTHER" id="PTHR21581:SF33">
    <property type="entry name" value="D-ALANYL-D-ALANINE CARBOXYPEPTIDASE DACB"/>
    <property type="match status" value="1"/>
</dbReference>
<keyword evidence="4" id="KW-0133">Cell shape</keyword>
<dbReference type="GO" id="GO:0071555">
    <property type="term" value="P:cell wall organization"/>
    <property type="evidence" value="ECO:0007669"/>
    <property type="project" value="UniProtKB-KW"/>
</dbReference>
<evidence type="ECO:0000256" key="8">
    <source>
        <dbReference type="PIRSR" id="PIRSR618044-2"/>
    </source>
</evidence>
<feature type="active site" description="Acyl-ester intermediate" evidence="7">
    <location>
        <position position="53"/>
    </location>
</feature>